<evidence type="ECO:0000313" key="1">
    <source>
        <dbReference type="EMBL" id="KAH9557860.1"/>
    </source>
</evidence>
<dbReference type="EMBL" id="CM038913">
    <property type="protein sequence ID" value="KAH9557860.1"/>
    <property type="molecule type" value="Genomic_DNA"/>
</dbReference>
<evidence type="ECO:0000313" key="2">
    <source>
        <dbReference type="Proteomes" id="UP000828922"/>
    </source>
</evidence>
<comment type="caution">
    <text evidence="1">The sequence shown here is derived from an EMBL/GenBank/DDBJ whole genome shotgun (WGS) entry which is preliminary data.</text>
</comment>
<protein>
    <submittedName>
        <fullName evidence="1">Uncharacterized protein</fullName>
    </submittedName>
</protein>
<reference evidence="2" key="1">
    <citation type="journal article" date="2022" name="New Phytol.">
        <title>Phylogenomic structure and speciation in an emerging model: the Sphagnum magellanicum complex (Bryophyta).</title>
        <authorList>
            <person name="Shaw A.J."/>
            <person name="Piatkowski B."/>
            <person name="Duffy A.M."/>
            <person name="Aguero B."/>
            <person name="Imwattana K."/>
            <person name="Nieto-Lugilde M."/>
            <person name="Healey A."/>
            <person name="Weston D.J."/>
            <person name="Patel M.N."/>
            <person name="Schmutz J."/>
            <person name="Grimwood J."/>
            <person name="Yavitt J.B."/>
            <person name="Hassel K."/>
            <person name="Stenoien H.K."/>
            <person name="Flatberg K.I."/>
            <person name="Bickford C.P."/>
            <person name="Hicks K.A."/>
        </authorList>
    </citation>
    <scope>NUCLEOTIDE SEQUENCE [LARGE SCALE GENOMIC DNA]</scope>
</reference>
<proteinExistence type="predicted"/>
<accession>A0ACB8HNQ6</accession>
<dbReference type="Proteomes" id="UP000828922">
    <property type="component" value="Linkage Group LG07"/>
</dbReference>
<gene>
    <name evidence="1" type="ORF">CY35_07G106700</name>
</gene>
<name>A0ACB8HNQ6_9BRYO</name>
<keyword evidence="2" id="KW-1185">Reference proteome</keyword>
<organism evidence="1 2">
    <name type="scientific">Sphagnum magellanicum</name>
    <dbReference type="NCBI Taxonomy" id="128215"/>
    <lineage>
        <taxon>Eukaryota</taxon>
        <taxon>Viridiplantae</taxon>
        <taxon>Streptophyta</taxon>
        <taxon>Embryophyta</taxon>
        <taxon>Bryophyta</taxon>
        <taxon>Sphagnophytina</taxon>
        <taxon>Sphagnopsida</taxon>
        <taxon>Sphagnales</taxon>
        <taxon>Sphagnaceae</taxon>
        <taxon>Sphagnum</taxon>
    </lineage>
</organism>
<sequence length="351" mass="37089">MRNNRSSKKQIGHVCDTMSWVSSVWIAVIVMAQLLQSAAPPVLAQVVVGYYAETCPDVESIVSNAVANAYQQDAGTAPGLIRLHFHDCFVQGCDGSVLLDGPNSEKTAGPNFSLRGFEVVDTIKQALEAACPATVSCADILAYAARDSVVQAGGSTWDVPAGRYDGFISMASEANAALPDPTFTVDELTNAFAAVGLSQLDMLTLSGAHTIGRTHCSSILNRLYPTVDPDLDPTLATQLISLCPDGAPDGTTVMNLDPTTPFTFDNEYYSNLPNGKAMLQSDQVLWNDFSTQFASTINSFVGPVWDTSFGDSMVTMSSINIKSSTEGEIRLNCHVTNAQAAAAAAPAGTGQ</sequence>